<comment type="subcellular location">
    <subcellularLocation>
        <location evidence="1">Chromosome</location>
        <location evidence="1">Telomere</location>
    </subcellularLocation>
</comment>
<dbReference type="Pfam" id="PF10451">
    <property type="entry name" value="Stn1"/>
    <property type="match status" value="1"/>
</dbReference>
<dbReference type="CDD" id="cd03524">
    <property type="entry name" value="RPA2_OBF_family"/>
    <property type="match status" value="1"/>
</dbReference>
<evidence type="ECO:0000313" key="7">
    <source>
        <dbReference type="Proteomes" id="UP001152607"/>
    </source>
</evidence>
<dbReference type="Gene3D" id="2.40.50.140">
    <property type="entry name" value="Nucleic acid-binding proteins"/>
    <property type="match status" value="1"/>
</dbReference>
<gene>
    <name evidence="6" type="ORF">PDIGIT_LOCUS3815</name>
</gene>
<evidence type="ECO:0000313" key="6">
    <source>
        <dbReference type="EMBL" id="CAI6326137.1"/>
    </source>
</evidence>
<proteinExistence type="predicted"/>
<evidence type="ECO:0000256" key="2">
    <source>
        <dbReference type="ARBA" id="ARBA00022454"/>
    </source>
</evidence>
<dbReference type="OrthoDB" id="77828at2759"/>
<reference evidence="6" key="1">
    <citation type="submission" date="2023-01" db="EMBL/GenBank/DDBJ databases">
        <authorList>
            <person name="Van Ghelder C."/>
            <person name="Rancurel C."/>
        </authorList>
    </citation>
    <scope>NUCLEOTIDE SEQUENCE</scope>
    <source>
        <strain evidence="6">CNCM I-4278</strain>
    </source>
</reference>
<keyword evidence="2" id="KW-0158">Chromosome</keyword>
<dbReference type="EMBL" id="CAOQHR010000002">
    <property type="protein sequence ID" value="CAI6326137.1"/>
    <property type="molecule type" value="Genomic_DNA"/>
</dbReference>
<protein>
    <recommendedName>
        <fullName evidence="5">CST complex subunit Stn1 N-terminal domain-containing protein</fullName>
    </recommendedName>
</protein>
<dbReference type="GO" id="GO:0000781">
    <property type="term" value="C:chromosome, telomeric region"/>
    <property type="evidence" value="ECO:0007669"/>
    <property type="project" value="UniProtKB-SubCell"/>
</dbReference>
<feature type="domain" description="CST complex subunit Stn1 N-terminal" evidence="5">
    <location>
        <begin position="47"/>
        <end position="91"/>
    </location>
</feature>
<dbReference type="InterPro" id="IPR018856">
    <property type="entry name" value="Stn1_N"/>
</dbReference>
<dbReference type="Proteomes" id="UP001152607">
    <property type="component" value="Unassembled WGS sequence"/>
</dbReference>
<evidence type="ECO:0000256" key="3">
    <source>
        <dbReference type="ARBA" id="ARBA00022895"/>
    </source>
</evidence>
<accession>A0A9W4XJH6</accession>
<dbReference type="SUPFAM" id="SSF50249">
    <property type="entry name" value="Nucleic acid-binding proteins"/>
    <property type="match status" value="1"/>
</dbReference>
<evidence type="ECO:0000256" key="4">
    <source>
        <dbReference type="SAM" id="MobiDB-lite"/>
    </source>
</evidence>
<dbReference type="AlphaFoldDB" id="A0A9W4XJH6"/>
<name>A0A9W4XJH6_9PLEO</name>
<evidence type="ECO:0000259" key="5">
    <source>
        <dbReference type="Pfam" id="PF10451"/>
    </source>
</evidence>
<dbReference type="InterPro" id="IPR012340">
    <property type="entry name" value="NA-bd_OB-fold"/>
</dbReference>
<feature type="region of interest" description="Disordered" evidence="4">
    <location>
        <begin position="199"/>
        <end position="227"/>
    </location>
</feature>
<comment type="caution">
    <text evidence="6">The sequence shown here is derived from an EMBL/GenBank/DDBJ whole genome shotgun (WGS) entry which is preliminary data.</text>
</comment>
<keyword evidence="3" id="KW-0779">Telomere</keyword>
<keyword evidence="7" id="KW-1185">Reference proteome</keyword>
<sequence>MSTLQLPPRYRLYPAYCFRASPTYDTWVKITAADVQALRLEPDFPGQRIYFHLNHPIRYVRLVGAVVAIEDINTKYTVLTIDDGSGSTIDLTIIRLTPDTYNPVESPSNTVVSNLNVISAPGVFHVTIDDSRIVDIGTVIKAKGTLSEFRGRKQVDLKRAWVVSTTNDEVKAWAETAKFKADVLNKAWRITSAEHKKITRDMKGERQREKEYERKKEAYDAKKREKRKAREEYMAAREARYEARRLKEERIMNQGALI</sequence>
<evidence type="ECO:0000256" key="1">
    <source>
        <dbReference type="ARBA" id="ARBA00004574"/>
    </source>
</evidence>
<organism evidence="6 7">
    <name type="scientific">Periconia digitata</name>
    <dbReference type="NCBI Taxonomy" id="1303443"/>
    <lineage>
        <taxon>Eukaryota</taxon>
        <taxon>Fungi</taxon>
        <taxon>Dikarya</taxon>
        <taxon>Ascomycota</taxon>
        <taxon>Pezizomycotina</taxon>
        <taxon>Dothideomycetes</taxon>
        <taxon>Pleosporomycetidae</taxon>
        <taxon>Pleosporales</taxon>
        <taxon>Massarineae</taxon>
        <taxon>Periconiaceae</taxon>
        <taxon>Periconia</taxon>
    </lineage>
</organism>